<organism evidence="1">
    <name type="scientific">Mariniphaga anaerophila</name>
    <dbReference type="NCBI Taxonomy" id="1484053"/>
    <lineage>
        <taxon>Bacteria</taxon>
        <taxon>Pseudomonadati</taxon>
        <taxon>Bacteroidota</taxon>
        <taxon>Bacteroidia</taxon>
        <taxon>Marinilabiliales</taxon>
        <taxon>Prolixibacteraceae</taxon>
        <taxon>Mariniphaga</taxon>
    </lineage>
</organism>
<name>A0A831LN48_9BACT</name>
<comment type="caution">
    <text evidence="1">The sequence shown here is derived from an EMBL/GenBank/DDBJ whole genome shotgun (WGS) entry which is preliminary data.</text>
</comment>
<accession>A0A831LN48</accession>
<dbReference type="Gene3D" id="1.20.120.330">
    <property type="entry name" value="Nucleotidyltransferases domain 2"/>
    <property type="match status" value="1"/>
</dbReference>
<sequence length="156" mass="18647">MNEQRDKLDEAVLLCIIHAERMSFAWNKIKFHFPLEREKYLHLQPEELSFFDQLIFRFSKLQDSMGGKLFPAILENLGEEIKGLPFIDRLTKLEELDIISSADDWMLLRETRNTVTHEYPFITDEVIQGLNMLGKHCQLIMEIWLRVEKYINTRFK</sequence>
<dbReference type="Proteomes" id="UP000886047">
    <property type="component" value="Unassembled WGS sequence"/>
</dbReference>
<dbReference type="AlphaFoldDB" id="A0A831LN48"/>
<gene>
    <name evidence="1" type="ORF">ENN90_14390</name>
</gene>
<evidence type="ECO:0008006" key="2">
    <source>
        <dbReference type="Google" id="ProtNLM"/>
    </source>
</evidence>
<protein>
    <recommendedName>
        <fullName evidence="2">Nucleotidyltransferase substrate binding protein, HI0074 family</fullName>
    </recommendedName>
</protein>
<evidence type="ECO:0000313" key="1">
    <source>
        <dbReference type="EMBL" id="HDR52783.1"/>
    </source>
</evidence>
<dbReference type="SUPFAM" id="SSF81593">
    <property type="entry name" value="Nucleotidyltransferase substrate binding subunit/domain"/>
    <property type="match status" value="1"/>
</dbReference>
<reference evidence="1" key="1">
    <citation type="journal article" date="2020" name="mSystems">
        <title>Genome- and Community-Level Interaction Insights into Carbon Utilization and Element Cycling Functions of Hydrothermarchaeota in Hydrothermal Sediment.</title>
        <authorList>
            <person name="Zhou Z."/>
            <person name="Liu Y."/>
            <person name="Xu W."/>
            <person name="Pan J."/>
            <person name="Luo Z.H."/>
            <person name="Li M."/>
        </authorList>
    </citation>
    <scope>NUCLEOTIDE SEQUENCE [LARGE SCALE GENOMIC DNA]</scope>
    <source>
        <strain evidence="1">SpSt-1217</strain>
    </source>
</reference>
<proteinExistence type="predicted"/>
<dbReference type="EMBL" id="DSDK01000806">
    <property type="protein sequence ID" value="HDR52783.1"/>
    <property type="molecule type" value="Genomic_DNA"/>
</dbReference>